<dbReference type="Pfam" id="PF17765">
    <property type="entry name" value="MLTR_LBD"/>
    <property type="match status" value="1"/>
</dbReference>
<keyword evidence="3" id="KW-1185">Reference proteome</keyword>
<organism evidence="2 3">
    <name type="scientific">Nocardia acididurans</name>
    <dbReference type="NCBI Taxonomy" id="2802282"/>
    <lineage>
        <taxon>Bacteria</taxon>
        <taxon>Bacillati</taxon>
        <taxon>Actinomycetota</taxon>
        <taxon>Actinomycetes</taxon>
        <taxon>Mycobacteriales</taxon>
        <taxon>Nocardiaceae</taxon>
        <taxon>Nocardia</taxon>
    </lineage>
</organism>
<comment type="caution">
    <text evidence="2">The sequence shown here is derived from an EMBL/GenBank/DDBJ whole genome shotgun (WGS) entry which is preliminary data.</text>
</comment>
<name>A0ABS1LZR8_9NOCA</name>
<dbReference type="PROSITE" id="PS50943">
    <property type="entry name" value="HTH_CROC1"/>
    <property type="match status" value="1"/>
</dbReference>
<accession>A0ABS1LZR8</accession>
<dbReference type="InterPro" id="IPR041413">
    <property type="entry name" value="MLTR_LBD"/>
</dbReference>
<evidence type="ECO:0000313" key="2">
    <source>
        <dbReference type="EMBL" id="MBL1073751.1"/>
    </source>
</evidence>
<dbReference type="Pfam" id="PF13560">
    <property type="entry name" value="HTH_31"/>
    <property type="match status" value="1"/>
</dbReference>
<proteinExistence type="predicted"/>
<dbReference type="PANTHER" id="PTHR35010">
    <property type="entry name" value="BLL4672 PROTEIN-RELATED"/>
    <property type="match status" value="1"/>
</dbReference>
<reference evidence="2 3" key="1">
    <citation type="submission" date="2021-01" db="EMBL/GenBank/DDBJ databases">
        <title>WGS of actinomycetes isolated from Thailand.</title>
        <authorList>
            <person name="Thawai C."/>
        </authorList>
    </citation>
    <scope>NUCLEOTIDE SEQUENCE [LARGE SCALE GENOMIC DNA]</scope>
    <source>
        <strain evidence="2 3">LPG 2</strain>
    </source>
</reference>
<sequence>MATITAGDLLRHWRVTRRLSQLELAGRAETSTRHLSFIETGRATPSRQMILHLSDELEIPLRERNRMLLAAGYAPVYTEPALDTPAMEPVRNAVRQILTGHEPHPALAVDAAWNMVDANAAIALFLEGVSPTLLSGQVNALRLSLHPDGLAPRILNLPEWRGHLFERLEHQIAATGAPDLKSLLEELRTYPGGEQPPGLPTPDQAVVPLRLHHEGRTLSFISVTTVFGTPMNVTVAELAIEAFFPADPTTATILRTRTPLPTD</sequence>
<dbReference type="Gene3D" id="1.10.260.40">
    <property type="entry name" value="lambda repressor-like DNA-binding domains"/>
    <property type="match status" value="1"/>
</dbReference>
<dbReference type="Gene3D" id="3.30.450.180">
    <property type="match status" value="1"/>
</dbReference>
<evidence type="ECO:0000313" key="3">
    <source>
        <dbReference type="Proteomes" id="UP000602198"/>
    </source>
</evidence>
<dbReference type="EMBL" id="JAERRJ010000002">
    <property type="protein sequence ID" value="MBL1073751.1"/>
    <property type="molecule type" value="Genomic_DNA"/>
</dbReference>
<dbReference type="SMART" id="SM00530">
    <property type="entry name" value="HTH_XRE"/>
    <property type="match status" value="1"/>
</dbReference>
<dbReference type="SUPFAM" id="SSF47413">
    <property type="entry name" value="lambda repressor-like DNA-binding domains"/>
    <property type="match status" value="1"/>
</dbReference>
<dbReference type="RefSeq" id="WP_201944159.1">
    <property type="nucleotide sequence ID" value="NZ_JAERRJ010000002.1"/>
</dbReference>
<dbReference type="PANTHER" id="PTHR35010:SF4">
    <property type="entry name" value="BLL5781 PROTEIN"/>
    <property type="match status" value="1"/>
</dbReference>
<feature type="domain" description="HTH cro/C1-type" evidence="1">
    <location>
        <begin position="10"/>
        <end position="64"/>
    </location>
</feature>
<dbReference type="InterPro" id="IPR001387">
    <property type="entry name" value="Cro/C1-type_HTH"/>
</dbReference>
<dbReference type="CDD" id="cd00093">
    <property type="entry name" value="HTH_XRE"/>
    <property type="match status" value="1"/>
</dbReference>
<gene>
    <name evidence="2" type="ORF">JK358_05035</name>
</gene>
<dbReference type="InterPro" id="IPR010982">
    <property type="entry name" value="Lambda_DNA-bd_dom_sf"/>
</dbReference>
<dbReference type="Proteomes" id="UP000602198">
    <property type="component" value="Unassembled WGS sequence"/>
</dbReference>
<evidence type="ECO:0000259" key="1">
    <source>
        <dbReference type="PROSITE" id="PS50943"/>
    </source>
</evidence>
<protein>
    <submittedName>
        <fullName evidence="2">Helix-turn-helix transcriptional regulator</fullName>
    </submittedName>
</protein>